<evidence type="ECO:0000313" key="2">
    <source>
        <dbReference type="Proteomes" id="UP000198211"/>
    </source>
</evidence>
<gene>
    <name evidence="1" type="ORF">PHMEG_00030429</name>
</gene>
<comment type="caution">
    <text evidence="1">The sequence shown here is derived from an EMBL/GenBank/DDBJ whole genome shotgun (WGS) entry which is preliminary data.</text>
</comment>
<evidence type="ECO:0000313" key="1">
    <source>
        <dbReference type="EMBL" id="OWY98735.1"/>
    </source>
</evidence>
<dbReference type="Proteomes" id="UP000198211">
    <property type="component" value="Unassembled WGS sequence"/>
</dbReference>
<organism evidence="1 2">
    <name type="scientific">Phytophthora megakarya</name>
    <dbReference type="NCBI Taxonomy" id="4795"/>
    <lineage>
        <taxon>Eukaryota</taxon>
        <taxon>Sar</taxon>
        <taxon>Stramenopiles</taxon>
        <taxon>Oomycota</taxon>
        <taxon>Peronosporomycetes</taxon>
        <taxon>Peronosporales</taxon>
        <taxon>Peronosporaceae</taxon>
        <taxon>Phytophthora</taxon>
    </lineage>
</organism>
<keyword evidence="2" id="KW-1185">Reference proteome</keyword>
<dbReference type="OrthoDB" id="128958at2759"/>
<dbReference type="EMBL" id="NBNE01009129">
    <property type="protein sequence ID" value="OWY98735.1"/>
    <property type="molecule type" value="Genomic_DNA"/>
</dbReference>
<sequence length="365" mass="41127">MSVIEAVQEAPVLTEWAQKVKGQSDPDVQRQDQQEDFMFNPATYSAEVIVALRSQCERTFGKHHVAIFREGTDDEWQIVQGIVEGNIVCRSLPQFFNRIMAPDDKLRVIETIRAQVEGRLVMDMEGEFPVKEVRVIETIRAQVQGRLVMDMEGEFPVKEAFQSTKSLRETIATTVHRMEGNDRVIWEMLSVVKAISYDASRHVLNFHFFTRDVAKRYEAMEIPFLSRKHTLINAHSTPTLREDGIWGRQKDQDGEIMSQATSYVVILQNVARTTDMGKLYVFLKQWLGVDFTMDDLDTGGPNSTTSTAWELSFALEGCPSELMGIWSSILICEEGLNVFGVVKPGILCGCAASQTSSCGEKAAKE</sequence>
<name>A0A225UYS6_9STRA</name>
<reference evidence="2" key="1">
    <citation type="submission" date="2017-03" db="EMBL/GenBank/DDBJ databases">
        <title>Phytopthora megakarya and P. palmivora, two closely related causual agents of cacao black pod achieved similar genome size and gene model numbers by different mechanisms.</title>
        <authorList>
            <person name="Ali S."/>
            <person name="Shao J."/>
            <person name="Larry D.J."/>
            <person name="Kronmiller B."/>
            <person name="Shen D."/>
            <person name="Strem M.D."/>
            <person name="Melnick R.L."/>
            <person name="Guiltinan M.J."/>
            <person name="Tyler B.M."/>
            <person name="Meinhardt L.W."/>
            <person name="Bailey B.A."/>
        </authorList>
    </citation>
    <scope>NUCLEOTIDE SEQUENCE [LARGE SCALE GENOMIC DNA]</scope>
    <source>
        <strain evidence="2">zdho120</strain>
    </source>
</reference>
<proteinExistence type="predicted"/>
<accession>A0A225UYS6</accession>
<dbReference type="AlphaFoldDB" id="A0A225UYS6"/>
<protein>
    <submittedName>
        <fullName evidence="1">Uncharacterized protein</fullName>
    </submittedName>
</protein>